<dbReference type="GO" id="GO:0004113">
    <property type="term" value="F:2',3'-cyclic-nucleotide 3'-phosphodiesterase activity"/>
    <property type="evidence" value="ECO:0007669"/>
    <property type="project" value="InterPro"/>
</dbReference>
<comment type="caution">
    <text evidence="3">The sequence shown here is derived from an EMBL/GenBank/DDBJ whole genome shotgun (WGS) entry which is preliminary data.</text>
</comment>
<keyword evidence="1 2" id="KW-0378">Hydrolase</keyword>
<organism evidence="3 4">
    <name type="scientific">Halomonas halmophila</name>
    <dbReference type="NCBI Taxonomy" id="252"/>
    <lineage>
        <taxon>Bacteria</taxon>
        <taxon>Pseudomonadati</taxon>
        <taxon>Pseudomonadota</taxon>
        <taxon>Gammaproteobacteria</taxon>
        <taxon>Oceanospirillales</taxon>
        <taxon>Halomonadaceae</taxon>
        <taxon>Halomonas</taxon>
    </lineage>
</organism>
<comment type="similarity">
    <text evidence="2">Belongs to the 2H phosphoesterase superfamily. ThpR family.</text>
</comment>
<reference evidence="3 4" key="1">
    <citation type="submission" date="2019-06" db="EMBL/GenBank/DDBJ databases">
        <title>Whole genome shotgun sequence of Halomonas halmophila NBRC 15537.</title>
        <authorList>
            <person name="Hosoyama A."/>
            <person name="Uohara A."/>
            <person name="Ohji S."/>
            <person name="Ichikawa N."/>
        </authorList>
    </citation>
    <scope>NUCLEOTIDE SEQUENCE [LARGE SCALE GENOMIC DNA]</scope>
    <source>
        <strain evidence="3 4">NBRC 15537</strain>
    </source>
</reference>
<accession>A0A4Y4F4S2</accession>
<name>A0A4Y4F4S2_9GAMM</name>
<dbReference type="GO" id="GO:0008664">
    <property type="term" value="F:RNA 2',3'-cyclic 3'-phosphodiesterase activity"/>
    <property type="evidence" value="ECO:0007669"/>
    <property type="project" value="UniProtKB-EC"/>
</dbReference>
<dbReference type="NCBIfam" id="TIGR02258">
    <property type="entry name" value="2_5_ligase"/>
    <property type="match status" value="1"/>
</dbReference>
<dbReference type="AlphaFoldDB" id="A0A4Y4F4S2"/>
<sequence>MRLFLALIPPPGLRRQLGQLADAAHAQCGGQRIVDDNLHLTLAFLGEQSEAAAESLSRWLESQVFGAGQWRLDRWGHFAGPRIVWVGGPGSAELQRRQASLVESLAGFGIEVQPRQFRPHISLLRNASPPPATDLPTVELDWSYARVSLVSSVPTPQGSRYTTLASSRP</sequence>
<dbReference type="Gene3D" id="3.90.1140.10">
    <property type="entry name" value="Cyclic phosphodiesterase"/>
    <property type="match status" value="1"/>
</dbReference>
<dbReference type="PANTHER" id="PTHR35561">
    <property type="entry name" value="RNA 2',3'-CYCLIC PHOSPHODIESTERASE"/>
    <property type="match status" value="1"/>
</dbReference>
<evidence type="ECO:0000256" key="1">
    <source>
        <dbReference type="ARBA" id="ARBA00022801"/>
    </source>
</evidence>
<evidence type="ECO:0000313" key="4">
    <source>
        <dbReference type="Proteomes" id="UP000319812"/>
    </source>
</evidence>
<proteinExistence type="inferred from homology"/>
<feature type="active site" description="Proton acceptor" evidence="2">
    <location>
        <position position="120"/>
    </location>
</feature>
<dbReference type="EC" id="3.1.4.58" evidence="2"/>
<dbReference type="InterPro" id="IPR009097">
    <property type="entry name" value="Cyclic_Pdiesterase"/>
</dbReference>
<protein>
    <recommendedName>
        <fullName evidence="2">RNA 2',3'-cyclic phosphodiesterase</fullName>
        <shortName evidence="2">RNA 2',3'-CPDase</shortName>
        <ecNumber evidence="2">3.1.4.58</ecNumber>
    </recommendedName>
</protein>
<gene>
    <name evidence="3" type="ORF">HHA01_18010</name>
</gene>
<comment type="function">
    <text evidence="2">Hydrolyzes RNA 2',3'-cyclic phosphodiester to an RNA 2'-phosphomonoester.</text>
</comment>
<comment type="caution">
    <text evidence="2">Lacks conserved residue(s) required for the propagation of feature annotation.</text>
</comment>
<dbReference type="RefSeq" id="WP_141319932.1">
    <property type="nucleotide sequence ID" value="NZ_BJOC01000023.1"/>
</dbReference>
<dbReference type="PANTHER" id="PTHR35561:SF1">
    <property type="entry name" value="RNA 2',3'-CYCLIC PHOSPHODIESTERASE"/>
    <property type="match status" value="1"/>
</dbReference>
<comment type="catalytic activity">
    <reaction evidence="2">
        <text>a 3'-end 2',3'-cyclophospho-ribonucleotide-RNA + H2O = a 3'-end 2'-phospho-ribonucleotide-RNA + H(+)</text>
        <dbReference type="Rhea" id="RHEA:11828"/>
        <dbReference type="Rhea" id="RHEA-COMP:10464"/>
        <dbReference type="Rhea" id="RHEA-COMP:17353"/>
        <dbReference type="ChEBI" id="CHEBI:15377"/>
        <dbReference type="ChEBI" id="CHEBI:15378"/>
        <dbReference type="ChEBI" id="CHEBI:83064"/>
        <dbReference type="ChEBI" id="CHEBI:173113"/>
        <dbReference type="EC" id="3.1.4.58"/>
    </reaction>
</comment>
<keyword evidence="4" id="KW-1185">Reference proteome</keyword>
<dbReference type="HAMAP" id="MF_01940">
    <property type="entry name" value="RNA_CPDase"/>
    <property type="match status" value="1"/>
</dbReference>
<dbReference type="InterPro" id="IPR004175">
    <property type="entry name" value="RNA_CPDase"/>
</dbReference>
<evidence type="ECO:0000313" key="3">
    <source>
        <dbReference type="EMBL" id="GED22824.1"/>
    </source>
</evidence>
<dbReference type="Proteomes" id="UP000319812">
    <property type="component" value="Unassembled WGS sequence"/>
</dbReference>
<feature type="active site" description="Proton donor" evidence="2">
    <location>
        <position position="39"/>
    </location>
</feature>
<dbReference type="Pfam" id="PF13563">
    <property type="entry name" value="2_5_RNA_ligase2"/>
    <property type="match status" value="1"/>
</dbReference>
<dbReference type="SUPFAM" id="SSF55144">
    <property type="entry name" value="LigT-like"/>
    <property type="match status" value="1"/>
</dbReference>
<feature type="short sequence motif" description="HXTX 1" evidence="2">
    <location>
        <begin position="39"/>
        <end position="42"/>
    </location>
</feature>
<evidence type="ECO:0000256" key="2">
    <source>
        <dbReference type="HAMAP-Rule" id="MF_01940"/>
    </source>
</evidence>
<dbReference type="EMBL" id="BJOC01000023">
    <property type="protein sequence ID" value="GED22824.1"/>
    <property type="molecule type" value="Genomic_DNA"/>
</dbReference>
<dbReference type="OrthoDB" id="7061261at2"/>